<dbReference type="GO" id="GO:0005886">
    <property type="term" value="C:plasma membrane"/>
    <property type="evidence" value="ECO:0007669"/>
    <property type="project" value="UniProtKB-SubCell"/>
</dbReference>
<evidence type="ECO:0000313" key="9">
    <source>
        <dbReference type="Proteomes" id="UP000294901"/>
    </source>
</evidence>
<keyword evidence="4 6" id="KW-1133">Transmembrane helix</keyword>
<dbReference type="InterPro" id="IPR027379">
    <property type="entry name" value="CLS_N"/>
</dbReference>
<keyword evidence="3 6" id="KW-0812">Transmembrane</keyword>
<evidence type="ECO:0000256" key="4">
    <source>
        <dbReference type="ARBA" id="ARBA00022989"/>
    </source>
</evidence>
<evidence type="ECO:0000256" key="2">
    <source>
        <dbReference type="ARBA" id="ARBA00022475"/>
    </source>
</evidence>
<evidence type="ECO:0000256" key="1">
    <source>
        <dbReference type="ARBA" id="ARBA00004651"/>
    </source>
</evidence>
<evidence type="ECO:0000259" key="7">
    <source>
        <dbReference type="Pfam" id="PF13396"/>
    </source>
</evidence>
<dbReference type="Proteomes" id="UP000294901">
    <property type="component" value="Unassembled WGS sequence"/>
</dbReference>
<evidence type="ECO:0000256" key="6">
    <source>
        <dbReference type="SAM" id="Phobius"/>
    </source>
</evidence>
<feature type="transmembrane region" description="Helical" evidence="6">
    <location>
        <begin position="47"/>
        <end position="66"/>
    </location>
</feature>
<keyword evidence="2" id="KW-1003">Cell membrane</keyword>
<sequence>MTRTWHNLNNRTRTTLTVLAMAELTCTAIAAIDLARRSPSQVRGAKAAWWPVLFVQPIGAPAYLLWGRRP</sequence>
<dbReference type="RefSeq" id="WP_166661029.1">
    <property type="nucleotide sequence ID" value="NZ_BOMD01000101.1"/>
</dbReference>
<accession>A0A4V3C784</accession>
<keyword evidence="9" id="KW-1185">Reference proteome</keyword>
<evidence type="ECO:0000256" key="5">
    <source>
        <dbReference type="ARBA" id="ARBA00023136"/>
    </source>
</evidence>
<keyword evidence="5 6" id="KW-0472">Membrane</keyword>
<dbReference type="Pfam" id="PF13396">
    <property type="entry name" value="PLDc_N"/>
    <property type="match status" value="1"/>
</dbReference>
<dbReference type="AlphaFoldDB" id="A0A4V3C784"/>
<name>A0A4V3C784_9ACTN</name>
<proteinExistence type="predicted"/>
<evidence type="ECO:0000256" key="3">
    <source>
        <dbReference type="ARBA" id="ARBA00022692"/>
    </source>
</evidence>
<feature type="domain" description="Cardiolipin synthase N-terminal" evidence="7">
    <location>
        <begin position="28"/>
        <end position="68"/>
    </location>
</feature>
<protein>
    <submittedName>
        <fullName evidence="8">Phospholipase D-like protein</fullName>
    </submittedName>
</protein>
<dbReference type="EMBL" id="SNWR01000001">
    <property type="protein sequence ID" value="TDO36718.1"/>
    <property type="molecule type" value="Genomic_DNA"/>
</dbReference>
<organism evidence="8 9">
    <name type="scientific">Paractinoplanes brasiliensis</name>
    <dbReference type="NCBI Taxonomy" id="52695"/>
    <lineage>
        <taxon>Bacteria</taxon>
        <taxon>Bacillati</taxon>
        <taxon>Actinomycetota</taxon>
        <taxon>Actinomycetes</taxon>
        <taxon>Micromonosporales</taxon>
        <taxon>Micromonosporaceae</taxon>
        <taxon>Paractinoplanes</taxon>
    </lineage>
</organism>
<feature type="transmembrane region" description="Helical" evidence="6">
    <location>
        <begin position="15"/>
        <end position="35"/>
    </location>
</feature>
<comment type="subcellular location">
    <subcellularLocation>
        <location evidence="1">Cell membrane</location>
        <topology evidence="1">Multi-pass membrane protein</topology>
    </subcellularLocation>
</comment>
<reference evidence="8 9" key="1">
    <citation type="submission" date="2019-03" db="EMBL/GenBank/DDBJ databases">
        <title>Sequencing the genomes of 1000 actinobacteria strains.</title>
        <authorList>
            <person name="Klenk H.-P."/>
        </authorList>
    </citation>
    <scope>NUCLEOTIDE SEQUENCE [LARGE SCALE GENOMIC DNA]</scope>
    <source>
        <strain evidence="8 9">DSM 43805</strain>
    </source>
</reference>
<gene>
    <name evidence="8" type="ORF">C8E87_0299</name>
</gene>
<comment type="caution">
    <text evidence="8">The sequence shown here is derived from an EMBL/GenBank/DDBJ whole genome shotgun (WGS) entry which is preliminary data.</text>
</comment>
<evidence type="ECO:0000313" key="8">
    <source>
        <dbReference type="EMBL" id="TDO36718.1"/>
    </source>
</evidence>